<evidence type="ECO:0000313" key="2">
    <source>
        <dbReference type="EMBL" id="RPE01219.1"/>
    </source>
</evidence>
<dbReference type="RefSeq" id="WP_123800828.1">
    <property type="nucleotide sequence ID" value="NZ_RMVG01000006.1"/>
</dbReference>
<dbReference type="AlphaFoldDB" id="A0A3N4P4E8"/>
<reference evidence="2 3" key="1">
    <citation type="submission" date="2018-11" db="EMBL/GenBank/DDBJ databases">
        <title>Whole genome sequencing of Pantoea sp. RIT388.</title>
        <authorList>
            <person name="Gan H.M."/>
            <person name="Hudson A.O."/>
        </authorList>
    </citation>
    <scope>NUCLEOTIDE SEQUENCE [LARGE SCALE GENOMIC DNA]</scope>
    <source>
        <strain evidence="2 3">RIT388</strain>
    </source>
</reference>
<keyword evidence="1" id="KW-0812">Transmembrane</keyword>
<dbReference type="Proteomes" id="UP000281332">
    <property type="component" value="Unassembled WGS sequence"/>
</dbReference>
<accession>A0A3N4P4E8</accession>
<organism evidence="2 3">
    <name type="scientific">Candidatus Pantoea deserta</name>
    <dbReference type="NCBI Taxonomy" id="1869313"/>
    <lineage>
        <taxon>Bacteria</taxon>
        <taxon>Pseudomonadati</taxon>
        <taxon>Pseudomonadota</taxon>
        <taxon>Gammaproteobacteria</taxon>
        <taxon>Enterobacterales</taxon>
        <taxon>Erwiniaceae</taxon>
        <taxon>Pantoea</taxon>
    </lineage>
</organism>
<sequence>MRNHDSFIDRLSDSAQPVRRTWPTAWRVAGWVAAVLPCGALSSWVLHSRYTDWSQTGALMAMVALLLAFILGTGAIAGAFTLSIAGRQPPAMRWLAGLALLWLALNLANLSLPQPVAGAGRFGEGIHCYLFMLLASLPMMVISVACLHRTRSLSPAKSLALAGCGIAFMSSVLLSLCHNTHLHLIDFIMHLAAGMTIVALTVLTGRRWIRLTGR</sequence>
<evidence type="ECO:0000256" key="1">
    <source>
        <dbReference type="SAM" id="Phobius"/>
    </source>
</evidence>
<protein>
    <submittedName>
        <fullName evidence="2">DUF1109 domain-containing protein</fullName>
    </submittedName>
</protein>
<keyword evidence="1" id="KW-0472">Membrane</keyword>
<feature type="transmembrane region" description="Helical" evidence="1">
    <location>
        <begin position="159"/>
        <end position="181"/>
    </location>
</feature>
<evidence type="ECO:0000313" key="3">
    <source>
        <dbReference type="Proteomes" id="UP000281332"/>
    </source>
</evidence>
<gene>
    <name evidence="2" type="ORF">BBB56_10120</name>
</gene>
<name>A0A3N4P4E8_9GAMM</name>
<feature type="transmembrane region" description="Helical" evidence="1">
    <location>
        <begin position="187"/>
        <end position="205"/>
    </location>
</feature>
<dbReference type="OrthoDB" id="7504729at2"/>
<comment type="caution">
    <text evidence="2">The sequence shown here is derived from an EMBL/GenBank/DDBJ whole genome shotgun (WGS) entry which is preliminary data.</text>
</comment>
<keyword evidence="1" id="KW-1133">Transmembrane helix</keyword>
<proteinExistence type="predicted"/>
<dbReference type="EMBL" id="RMVG01000006">
    <property type="protein sequence ID" value="RPE01219.1"/>
    <property type="molecule type" value="Genomic_DNA"/>
</dbReference>
<keyword evidence="3" id="KW-1185">Reference proteome</keyword>
<feature type="transmembrane region" description="Helical" evidence="1">
    <location>
        <begin position="124"/>
        <end position="147"/>
    </location>
</feature>
<feature type="transmembrane region" description="Helical" evidence="1">
    <location>
        <begin position="58"/>
        <end position="82"/>
    </location>
</feature>
<feature type="transmembrane region" description="Helical" evidence="1">
    <location>
        <begin position="94"/>
        <end position="112"/>
    </location>
</feature>
<feature type="transmembrane region" description="Helical" evidence="1">
    <location>
        <begin position="28"/>
        <end position="46"/>
    </location>
</feature>